<gene>
    <name evidence="6 8" type="primary">ruvA</name>
    <name evidence="8" type="ORF">GCM10011354_23420</name>
</gene>
<keyword evidence="2 6" id="KW-0227">DNA damage</keyword>
<dbReference type="InterPro" id="IPR010994">
    <property type="entry name" value="RuvA_2-like"/>
</dbReference>
<dbReference type="InterPro" id="IPR036267">
    <property type="entry name" value="RuvA_C_sf"/>
</dbReference>
<keyword evidence="5 6" id="KW-0234">DNA repair</keyword>
<keyword evidence="1 6" id="KW-0963">Cytoplasm</keyword>
<proteinExistence type="inferred from homology"/>
<dbReference type="GO" id="GO:0048476">
    <property type="term" value="C:Holliday junction resolvase complex"/>
    <property type="evidence" value="ECO:0007669"/>
    <property type="project" value="UniProtKB-UniRule"/>
</dbReference>
<dbReference type="HAMAP" id="MF_00031">
    <property type="entry name" value="DNA_HJ_migration_RuvA"/>
    <property type="match status" value="1"/>
</dbReference>
<keyword evidence="8" id="KW-0347">Helicase</keyword>
<evidence type="ECO:0000313" key="9">
    <source>
        <dbReference type="Proteomes" id="UP000650511"/>
    </source>
</evidence>
<feature type="domain" description="Helix-hairpin-helix DNA-binding motif class 1" evidence="7">
    <location>
        <begin position="106"/>
        <end position="125"/>
    </location>
</feature>
<reference evidence="8" key="2">
    <citation type="submission" date="2020-09" db="EMBL/GenBank/DDBJ databases">
        <authorList>
            <person name="Sun Q."/>
            <person name="Zhou Y."/>
        </authorList>
    </citation>
    <scope>NUCLEOTIDE SEQUENCE</scope>
    <source>
        <strain evidence="8">CGMCC 1.14988</strain>
    </source>
</reference>
<evidence type="ECO:0000256" key="6">
    <source>
        <dbReference type="HAMAP-Rule" id="MF_00031"/>
    </source>
</evidence>
<evidence type="ECO:0000256" key="4">
    <source>
        <dbReference type="ARBA" id="ARBA00023172"/>
    </source>
</evidence>
<comment type="function">
    <text evidence="6">The RuvA-RuvB-RuvC complex processes Holliday junction (HJ) DNA during genetic recombination and DNA repair, while the RuvA-RuvB complex plays an important role in the rescue of blocked DNA replication forks via replication fork reversal (RFR). RuvA specifically binds to HJ cruciform DNA, conferring on it an open structure. The RuvB hexamer acts as an ATP-dependent pump, pulling dsDNA into and through the RuvAB complex. HJ branch migration allows RuvC to scan DNA until it finds its consensus sequence, where it cleaves and resolves the cruciform DNA.</text>
</comment>
<evidence type="ECO:0000256" key="1">
    <source>
        <dbReference type="ARBA" id="ARBA00022490"/>
    </source>
</evidence>
<dbReference type="Pfam" id="PF01330">
    <property type="entry name" value="RuvA_N"/>
    <property type="match status" value="1"/>
</dbReference>
<dbReference type="Pfam" id="PF07499">
    <property type="entry name" value="RuvA_C"/>
    <property type="match status" value="1"/>
</dbReference>
<dbReference type="GO" id="GO:0006281">
    <property type="term" value="P:DNA repair"/>
    <property type="evidence" value="ECO:0007669"/>
    <property type="project" value="UniProtKB-UniRule"/>
</dbReference>
<dbReference type="OrthoDB" id="5293449at2"/>
<comment type="caution">
    <text evidence="8">The sequence shown here is derived from an EMBL/GenBank/DDBJ whole genome shotgun (WGS) entry which is preliminary data.</text>
</comment>
<keyword evidence="8" id="KW-0378">Hydrolase</keyword>
<dbReference type="Gene3D" id="2.40.50.140">
    <property type="entry name" value="Nucleic acid-binding proteins"/>
    <property type="match status" value="1"/>
</dbReference>
<evidence type="ECO:0000313" key="8">
    <source>
        <dbReference type="EMBL" id="GGI07305.1"/>
    </source>
</evidence>
<dbReference type="SUPFAM" id="SSF47781">
    <property type="entry name" value="RuvA domain 2-like"/>
    <property type="match status" value="1"/>
</dbReference>
<dbReference type="NCBIfam" id="TIGR00084">
    <property type="entry name" value="ruvA"/>
    <property type="match status" value="1"/>
</dbReference>
<dbReference type="Gene3D" id="1.10.150.20">
    <property type="entry name" value="5' to 3' exonuclease, C-terminal subdomain"/>
    <property type="match status" value="1"/>
</dbReference>
<dbReference type="GO" id="GO:0009379">
    <property type="term" value="C:Holliday junction helicase complex"/>
    <property type="evidence" value="ECO:0007669"/>
    <property type="project" value="InterPro"/>
</dbReference>
<dbReference type="GO" id="GO:0000400">
    <property type="term" value="F:four-way junction DNA binding"/>
    <property type="evidence" value="ECO:0007669"/>
    <property type="project" value="UniProtKB-UniRule"/>
</dbReference>
<comment type="subcellular location">
    <subcellularLocation>
        <location evidence="6">Cytoplasm</location>
    </subcellularLocation>
</comment>
<feature type="region of interest" description="Domain II" evidence="6">
    <location>
        <begin position="63"/>
        <end position="140"/>
    </location>
</feature>
<dbReference type="InterPro" id="IPR000085">
    <property type="entry name" value="RuvA"/>
</dbReference>
<dbReference type="RefSeq" id="WP_130649940.1">
    <property type="nucleotide sequence ID" value="NZ_BMHA01000008.1"/>
</dbReference>
<reference evidence="8" key="1">
    <citation type="journal article" date="2014" name="Int. J. Syst. Evol. Microbiol.">
        <title>Complete genome sequence of Corynebacterium casei LMG S-19264T (=DSM 44701T), isolated from a smear-ripened cheese.</title>
        <authorList>
            <consortium name="US DOE Joint Genome Institute (JGI-PGF)"/>
            <person name="Walter F."/>
            <person name="Albersmeier A."/>
            <person name="Kalinowski J."/>
            <person name="Ruckert C."/>
        </authorList>
    </citation>
    <scope>NUCLEOTIDE SEQUENCE</scope>
    <source>
        <strain evidence="8">CGMCC 1.14988</strain>
    </source>
</reference>
<dbReference type="SUPFAM" id="SSF46929">
    <property type="entry name" value="DNA helicase RuvA subunit, C-terminal domain"/>
    <property type="match status" value="1"/>
</dbReference>
<dbReference type="SMART" id="SM00278">
    <property type="entry name" value="HhH1"/>
    <property type="match status" value="2"/>
</dbReference>
<evidence type="ECO:0000256" key="2">
    <source>
        <dbReference type="ARBA" id="ARBA00022763"/>
    </source>
</evidence>
<keyword evidence="9" id="KW-1185">Reference proteome</keyword>
<sequence>MIASLRGRVAHRDTTTVVVDVAGVGYLVHVPSSASIPARGEEVVLHTSLQVREESMTLYGFPERGMLQWFELLLTSSGVGPKLALAALGTHRPDVLRTAIGGADLPTLTAIPGVGKKVAERLVLELKDKVGGPGGGELPVASTGGTADPGVLGEARDALLALGYSSGEVQQALTAVTGEGGPDADAPVGELLRACLRHLGTAAFDGARP</sequence>
<dbReference type="InterPro" id="IPR012340">
    <property type="entry name" value="NA-bd_OB-fold"/>
</dbReference>
<dbReference type="SUPFAM" id="SSF50249">
    <property type="entry name" value="Nucleic acid-binding proteins"/>
    <property type="match status" value="1"/>
</dbReference>
<feature type="region of interest" description="Domain III" evidence="6">
    <location>
        <begin position="147"/>
        <end position="209"/>
    </location>
</feature>
<keyword evidence="4 6" id="KW-0233">DNA recombination</keyword>
<comment type="similarity">
    <text evidence="6">Belongs to the RuvA family.</text>
</comment>
<dbReference type="InterPro" id="IPR003583">
    <property type="entry name" value="Hlx-hairpin-Hlx_DNA-bd_motif"/>
</dbReference>
<dbReference type="Pfam" id="PF14520">
    <property type="entry name" value="HHH_5"/>
    <property type="match status" value="1"/>
</dbReference>
<dbReference type="GO" id="GO:0005524">
    <property type="term" value="F:ATP binding"/>
    <property type="evidence" value="ECO:0007669"/>
    <property type="project" value="InterPro"/>
</dbReference>
<comment type="domain">
    <text evidence="6">Has three domains with a flexible linker between the domains II and III and assumes an 'L' shape. Domain III is highly mobile and contacts RuvB.</text>
</comment>
<keyword evidence="8" id="KW-0547">Nucleotide-binding</keyword>
<evidence type="ECO:0000256" key="5">
    <source>
        <dbReference type="ARBA" id="ARBA00023204"/>
    </source>
</evidence>
<dbReference type="Gene3D" id="1.10.8.10">
    <property type="entry name" value="DNA helicase RuvA subunit, C-terminal domain"/>
    <property type="match status" value="1"/>
</dbReference>
<accession>A0A8J3EY73</accession>
<keyword evidence="8" id="KW-0067">ATP-binding</keyword>
<organism evidence="8 9">
    <name type="scientific">Egicoccus halophilus</name>
    <dbReference type="NCBI Taxonomy" id="1670830"/>
    <lineage>
        <taxon>Bacteria</taxon>
        <taxon>Bacillati</taxon>
        <taxon>Actinomycetota</taxon>
        <taxon>Nitriliruptoria</taxon>
        <taxon>Egicoccales</taxon>
        <taxon>Egicoccaceae</taxon>
        <taxon>Egicoccus</taxon>
    </lineage>
</organism>
<evidence type="ECO:0000256" key="3">
    <source>
        <dbReference type="ARBA" id="ARBA00023125"/>
    </source>
</evidence>
<dbReference type="AlphaFoldDB" id="A0A8J3EY73"/>
<evidence type="ECO:0000259" key="7">
    <source>
        <dbReference type="SMART" id="SM00278"/>
    </source>
</evidence>
<dbReference type="Proteomes" id="UP000650511">
    <property type="component" value="Unassembled WGS sequence"/>
</dbReference>
<protein>
    <recommendedName>
        <fullName evidence="6">Holliday junction branch migration complex subunit RuvA</fullName>
    </recommendedName>
</protein>
<keyword evidence="3 6" id="KW-0238">DNA-binding</keyword>
<feature type="domain" description="Helix-hairpin-helix DNA-binding motif class 1" evidence="7">
    <location>
        <begin position="71"/>
        <end position="90"/>
    </location>
</feature>
<comment type="subunit">
    <text evidence="6">Homotetramer. Forms an RuvA(8)-RuvB(12)-Holliday junction (HJ) complex. HJ DNA is sandwiched between 2 RuvA tetramers; dsDNA enters through RuvA and exits via RuvB. An RuvB hexamer assembles on each DNA strand where it exits the tetramer. Each RuvB hexamer is contacted by two RuvA subunits (via domain III) on 2 adjacent RuvB subunits; this complex drives branch migration. In the full resolvosome a probable DNA-RuvA(4)-RuvB(12)-RuvC(2) complex forms which resolves the HJ.</text>
</comment>
<name>A0A8J3EY73_9ACTN</name>
<dbReference type="EMBL" id="BMHA01000008">
    <property type="protein sequence ID" value="GGI07305.1"/>
    <property type="molecule type" value="Genomic_DNA"/>
</dbReference>
<dbReference type="GO" id="GO:0009378">
    <property type="term" value="F:four-way junction helicase activity"/>
    <property type="evidence" value="ECO:0007669"/>
    <property type="project" value="InterPro"/>
</dbReference>
<dbReference type="GO" id="GO:0005737">
    <property type="term" value="C:cytoplasm"/>
    <property type="evidence" value="ECO:0007669"/>
    <property type="project" value="UniProtKB-SubCell"/>
</dbReference>
<dbReference type="InterPro" id="IPR011114">
    <property type="entry name" value="RuvA_C"/>
</dbReference>
<dbReference type="GO" id="GO:0006310">
    <property type="term" value="P:DNA recombination"/>
    <property type="evidence" value="ECO:0007669"/>
    <property type="project" value="UniProtKB-UniRule"/>
</dbReference>
<dbReference type="InterPro" id="IPR013849">
    <property type="entry name" value="DNA_helicase_Holl-junc_RuvA_I"/>
</dbReference>
<dbReference type="CDD" id="cd14332">
    <property type="entry name" value="UBA_RuvA_C"/>
    <property type="match status" value="1"/>
</dbReference>
<comment type="caution">
    <text evidence="6">Lacks conserved residue(s) required for the propagation of feature annotation.</text>
</comment>